<evidence type="ECO:0000259" key="1">
    <source>
        <dbReference type="Pfam" id="PF01467"/>
    </source>
</evidence>
<dbReference type="EMBL" id="AUZY01007637">
    <property type="protein sequence ID" value="EQD49296.1"/>
    <property type="molecule type" value="Genomic_DNA"/>
</dbReference>
<dbReference type="InterPro" id="IPR004821">
    <property type="entry name" value="Cyt_trans-like"/>
</dbReference>
<protein>
    <submittedName>
        <fullName evidence="2">Cytidyltransferase-related domain protein</fullName>
    </submittedName>
</protein>
<dbReference type="SUPFAM" id="SSF52374">
    <property type="entry name" value="Nucleotidylyl transferase"/>
    <property type="match status" value="1"/>
</dbReference>
<feature type="domain" description="Cytidyltransferase-like" evidence="1">
    <location>
        <begin position="8"/>
        <end position="146"/>
    </location>
</feature>
<dbReference type="AlphaFoldDB" id="T0ZLT2"/>
<evidence type="ECO:0000313" key="2">
    <source>
        <dbReference type="EMBL" id="EQD49296.1"/>
    </source>
</evidence>
<accession>T0ZLT2</accession>
<dbReference type="InterPro" id="IPR014729">
    <property type="entry name" value="Rossmann-like_a/b/a_fold"/>
</dbReference>
<dbReference type="Gene3D" id="3.40.50.620">
    <property type="entry name" value="HUPs"/>
    <property type="match status" value="1"/>
</dbReference>
<reference evidence="2" key="2">
    <citation type="journal article" date="2014" name="ISME J.">
        <title>Microbial stratification in low pH oxic and suboxic macroscopic growths along an acid mine drainage.</title>
        <authorList>
            <person name="Mendez-Garcia C."/>
            <person name="Mesa V."/>
            <person name="Sprenger R.R."/>
            <person name="Richter M."/>
            <person name="Diez M.S."/>
            <person name="Solano J."/>
            <person name="Bargiela R."/>
            <person name="Golyshina O.V."/>
            <person name="Manteca A."/>
            <person name="Ramos J.L."/>
            <person name="Gallego J.R."/>
            <person name="Llorente I."/>
            <person name="Martins Dos Santos V.A."/>
            <person name="Jensen O.N."/>
            <person name="Pelaez A.I."/>
            <person name="Sanchez J."/>
            <person name="Ferrer M."/>
        </authorList>
    </citation>
    <scope>NUCLEOTIDE SEQUENCE</scope>
</reference>
<feature type="non-terminal residue" evidence="2">
    <location>
        <position position="181"/>
    </location>
</feature>
<comment type="caution">
    <text evidence="2">The sequence shown here is derived from an EMBL/GenBank/DDBJ whole genome shotgun (WGS) entry which is preliminary data.</text>
</comment>
<dbReference type="NCBIfam" id="TIGR00125">
    <property type="entry name" value="cyt_tran_rel"/>
    <property type="match status" value="1"/>
</dbReference>
<name>T0ZLT2_9ZZZZ</name>
<dbReference type="Pfam" id="PF01467">
    <property type="entry name" value="CTP_transf_like"/>
    <property type="match status" value="1"/>
</dbReference>
<organism evidence="2">
    <name type="scientific">mine drainage metagenome</name>
    <dbReference type="NCBI Taxonomy" id="410659"/>
    <lineage>
        <taxon>unclassified sequences</taxon>
        <taxon>metagenomes</taxon>
        <taxon>ecological metagenomes</taxon>
    </lineage>
</organism>
<gene>
    <name evidence="2" type="ORF">B1B_11709</name>
</gene>
<dbReference type="GO" id="GO:0016740">
    <property type="term" value="F:transferase activity"/>
    <property type="evidence" value="ECO:0007669"/>
    <property type="project" value="UniProtKB-KW"/>
</dbReference>
<sequence length="181" mass="19773">MPRDTLAVLGGTFDRLHRGHEALLETAFALGRSVAIGVTTDAFLAAHPKPHADRLQPYRTRRAAVARWVARHHPDRPVRIVPLADRFGGSLAPEVGVLVVSVETASGGRAVNRERALRGLRPVRLATVPLVLADDLRPVSSRRIRAGTVDRAGRRRTPLPVVVSVPDAASRRWVVRAVRRA</sequence>
<reference evidence="2" key="1">
    <citation type="submission" date="2013-08" db="EMBL/GenBank/DDBJ databases">
        <authorList>
            <person name="Mendez C."/>
            <person name="Richter M."/>
            <person name="Ferrer M."/>
            <person name="Sanchez J."/>
        </authorList>
    </citation>
    <scope>NUCLEOTIDE SEQUENCE</scope>
</reference>
<dbReference type="NCBIfam" id="NF001985">
    <property type="entry name" value="PRK00777.1"/>
    <property type="match status" value="1"/>
</dbReference>
<keyword evidence="2" id="KW-0808">Transferase</keyword>
<proteinExistence type="predicted"/>